<feature type="region of interest" description="Disordered" evidence="1">
    <location>
        <begin position="556"/>
        <end position="600"/>
    </location>
</feature>
<dbReference type="SUPFAM" id="SSF56112">
    <property type="entry name" value="Protein kinase-like (PK-like)"/>
    <property type="match status" value="1"/>
</dbReference>
<dbReference type="EMBL" id="MKHE01000014">
    <property type="protein sequence ID" value="OWK08455.1"/>
    <property type="molecule type" value="Genomic_DNA"/>
</dbReference>
<dbReference type="Gene3D" id="3.30.200.20">
    <property type="entry name" value="Phosphorylase Kinase, domain 1"/>
    <property type="match status" value="1"/>
</dbReference>
<evidence type="ECO:0000313" key="2">
    <source>
        <dbReference type="EMBL" id="OWK08455.1"/>
    </source>
</evidence>
<evidence type="ECO:0000256" key="1">
    <source>
        <dbReference type="SAM" id="MobiDB-lite"/>
    </source>
</evidence>
<dbReference type="AlphaFoldDB" id="A0A212CRA7"/>
<dbReference type="OrthoDB" id="9942861at2759"/>
<dbReference type="FunFam" id="3.30.200.20:FF:000298">
    <property type="entry name" value="Protein-associating with the carboxyl-terminal domain of ezrin"/>
    <property type="match status" value="1"/>
</dbReference>
<sequence length="749" mass="83162">MIKFCSAFLYETGYKWGLRGFEKELQHPWLTEQGMGSENSALKSYALKEPQFTLPSGLAVYPAVLQDGKLASVFVYKRENEDKVNKAAKHLKTLRHPCLLRFLSCTVEADGIHLVTERVQPLEVVLETLSPAEVCAGIYDILLALIFLHDRGHLTHNNVCISSVFVSEDGHWKLGGMETVCRVPQATPEFLRSIRSVRDPASIPPEEMTLHSALLSPSPQCRPALCTLLCHDFFRFLLDRVSCLSEELIASRLVPLLLNQLVFAEPVAVKSFLPYLLGPKKDDTQGETPRLLSPALFRARVIPVLLRLFEVHEEHVRVVLLSHLEAYAGHFTQEQLKTVVLPQVLLGLRDTSDSIVAITLHSLAVLVSLLGPEVVVGGERTKIFKRTAPSFTKTVDLSPEDSPVHVTCSQRSQSLPILKNPSPGMFPKCFSDNVPINSKKHIPQDYYSTLLQTGDQFSQPIKFPINGISNVKITSGDSGKFPSSSKKSEEWPDWSEPEEPENKTVNTEVCPPDPHAAAQSPLTNLNAEEEPWDDFEPGSLDTEVNLEGGMMATRPVTSGEQKATPALPSKSSLPQKTSLAQSRDDPDQTKPPKVLSQERRLKVPSELGLGEEFTIQVKKKPVKDPELDWFADMIPEIKPSAAILILPELRTETVVPNKDVSPVMHFSSKFAAAEITEELFFQSANGSERRPGLLAESPGQCRGSQPFSEEEPVRLTEASFCEEQVAVERWNLLLPSRAILEVKKYKNSG</sequence>
<organism evidence="2 3">
    <name type="scientific">Cervus elaphus hippelaphus</name>
    <name type="common">European red deer</name>
    <dbReference type="NCBI Taxonomy" id="46360"/>
    <lineage>
        <taxon>Eukaryota</taxon>
        <taxon>Metazoa</taxon>
        <taxon>Chordata</taxon>
        <taxon>Craniata</taxon>
        <taxon>Vertebrata</taxon>
        <taxon>Euteleostomi</taxon>
        <taxon>Mammalia</taxon>
        <taxon>Eutheria</taxon>
        <taxon>Laurasiatheria</taxon>
        <taxon>Artiodactyla</taxon>
        <taxon>Ruminantia</taxon>
        <taxon>Pecora</taxon>
        <taxon>Cervidae</taxon>
        <taxon>Cervinae</taxon>
        <taxon>Cervus</taxon>
    </lineage>
</organism>
<protein>
    <submittedName>
        <fullName evidence="2">SCYL3</fullName>
    </submittedName>
</protein>
<gene>
    <name evidence="2" type="ORF">Celaphus_00010913</name>
</gene>
<reference evidence="2 3" key="1">
    <citation type="journal article" date="2018" name="Mol. Genet. Genomics">
        <title>The red deer Cervus elaphus genome CerEla1.0: sequencing, annotating, genes, and chromosomes.</title>
        <authorList>
            <person name="Bana N.A."/>
            <person name="Nyiri A."/>
            <person name="Nagy J."/>
            <person name="Frank K."/>
            <person name="Nagy T."/>
            <person name="Steger V."/>
            <person name="Schiller M."/>
            <person name="Lakatos P."/>
            <person name="Sugar L."/>
            <person name="Horn P."/>
            <person name="Barta E."/>
            <person name="Orosz L."/>
        </authorList>
    </citation>
    <scope>NUCLEOTIDE SEQUENCE [LARGE SCALE GENOMIC DNA]</scope>
    <source>
        <strain evidence="2">Hungarian</strain>
    </source>
</reference>
<dbReference type="Gene3D" id="1.10.510.10">
    <property type="entry name" value="Transferase(Phosphotransferase) domain 1"/>
    <property type="match status" value="1"/>
</dbReference>
<dbReference type="InterPro" id="IPR011989">
    <property type="entry name" value="ARM-like"/>
</dbReference>
<dbReference type="PANTHER" id="PTHR12984:SF15">
    <property type="entry name" value="PROTEIN-ASSOCIATING WITH THE CARBOXYL-TERMINAL DOMAIN OF EZRIN"/>
    <property type="match status" value="1"/>
</dbReference>
<proteinExistence type="predicted"/>
<dbReference type="PANTHER" id="PTHR12984">
    <property type="entry name" value="SCY1-RELATED S/T PROTEIN KINASE-LIKE"/>
    <property type="match status" value="1"/>
</dbReference>
<dbReference type="Gene3D" id="1.25.10.10">
    <property type="entry name" value="Leucine-rich Repeat Variant"/>
    <property type="match status" value="1"/>
</dbReference>
<dbReference type="InterPro" id="IPR011009">
    <property type="entry name" value="Kinase-like_dom_sf"/>
</dbReference>
<feature type="region of interest" description="Disordered" evidence="1">
    <location>
        <begin position="689"/>
        <end position="708"/>
    </location>
</feature>
<keyword evidence="3" id="KW-1185">Reference proteome</keyword>
<feature type="region of interest" description="Disordered" evidence="1">
    <location>
        <begin position="472"/>
        <end position="520"/>
    </location>
</feature>
<feature type="compositionally biased region" description="Polar residues" evidence="1">
    <location>
        <begin position="472"/>
        <end position="485"/>
    </location>
</feature>
<accession>A0A212CRA7</accession>
<comment type="caution">
    <text evidence="2">The sequence shown here is derived from an EMBL/GenBank/DDBJ whole genome shotgun (WGS) entry which is preliminary data.</text>
</comment>
<evidence type="ECO:0000313" key="3">
    <source>
        <dbReference type="Proteomes" id="UP000242450"/>
    </source>
</evidence>
<feature type="compositionally biased region" description="Polar residues" evidence="1">
    <location>
        <begin position="569"/>
        <end position="581"/>
    </location>
</feature>
<name>A0A212CRA7_CEREH</name>
<dbReference type="SUPFAM" id="SSF48371">
    <property type="entry name" value="ARM repeat"/>
    <property type="match status" value="1"/>
</dbReference>
<dbReference type="InterPro" id="IPR051177">
    <property type="entry name" value="CIK-Related_Protein"/>
</dbReference>
<feature type="compositionally biased region" description="Basic and acidic residues" evidence="1">
    <location>
        <begin position="582"/>
        <end position="600"/>
    </location>
</feature>
<dbReference type="Proteomes" id="UP000242450">
    <property type="component" value="Chromosome 14"/>
</dbReference>
<dbReference type="InterPro" id="IPR016024">
    <property type="entry name" value="ARM-type_fold"/>
</dbReference>